<organism evidence="1">
    <name type="scientific">Phthorimaea operculella granulovirus</name>
    <dbReference type="NCBI Taxonomy" id="192584"/>
    <lineage>
        <taxon>Viruses</taxon>
        <taxon>Viruses incertae sedis</taxon>
        <taxon>Naldaviricetes</taxon>
        <taxon>Lefavirales</taxon>
        <taxon>Baculoviridae</taxon>
        <taxon>Betabaculovirus</taxon>
        <taxon>Betabaculovirus phoperculellae</taxon>
    </lineage>
</organism>
<dbReference type="EMBL" id="MK033573">
    <property type="protein sequence ID" value="QBH66945.1"/>
    <property type="molecule type" value="Genomic_DNA"/>
</dbReference>
<reference evidence="1" key="1">
    <citation type="journal article" date="2019" name="J. Gen. Virol.">
        <title>Elucidating the genetic diversity of Phthorimaea operculella granulovirus (PhopGV).</title>
        <authorList>
            <person name="Larem A."/>
            <person name="Ben-Tiba S."/>
            <person name="Wennmann J.T."/>
            <person name="Gueli Alletti G."/>
            <person name="Jehle J.A."/>
        </authorList>
    </citation>
    <scope>NUCLEOTIDE SEQUENCE</scope>
    <source>
        <strain evidence="1">PhopGV-LS2.1</strain>
    </source>
</reference>
<name>A0A481SE42_9BBAC</name>
<protein>
    <submittedName>
        <fullName evidence="1">Uncharacterized protein</fullName>
    </submittedName>
</protein>
<sequence>MKRSLDIFYDLSLAKCNRKPDDNDDEYDLMKRVHTTYIISESRLRETDVLIVVRVTNNNLFASRICLHAGDMKLYSKCKIDILRYLIQNKRVTNVDSLHSVYVVV</sequence>
<proteinExistence type="predicted"/>
<evidence type="ECO:0000313" key="1">
    <source>
        <dbReference type="EMBL" id="QBH66945.1"/>
    </source>
</evidence>
<gene>
    <name evidence="1" type="ORF">PhopGVgp070</name>
</gene>
<accession>A0A481SE42</accession>